<sequence length="198" mass="22898">MMMQNMQLPLHFHFKIFTPSNDFSVVDAGGREVAYTRQKIFKLKEAVEIFSDATRRTRLYRIQADRIIDFNACYRIVNENGEELGSIRRNGMRSLWRISYQIYDAGNRLLYEVREKNPWLAFWDALVGEIPVVGMLSGYFLNPSFGVNDAAGQEAYLLKKEPSLMERRFSLQKTGTAAHDELVTLSLMMLMLLERAKG</sequence>
<evidence type="ECO:0008006" key="3">
    <source>
        <dbReference type="Google" id="ProtNLM"/>
    </source>
</evidence>
<accession>A0A1A9RU73</accession>
<protein>
    <recommendedName>
        <fullName evidence="3">LURP-one-related family protein</fullName>
    </recommendedName>
</protein>
<dbReference type="InterPro" id="IPR007612">
    <property type="entry name" value="LOR"/>
</dbReference>
<evidence type="ECO:0000313" key="2">
    <source>
        <dbReference type="Proteomes" id="UP000078103"/>
    </source>
</evidence>
<reference evidence="2" key="1">
    <citation type="submission" date="2016-05" db="EMBL/GenBank/DDBJ databases">
        <title>Draft genome of Corynebacterium afermentans subsp. afermentans LCDC 88199T.</title>
        <authorList>
            <person name="Bernier A.-M."/>
            <person name="Bernard K."/>
        </authorList>
    </citation>
    <scope>NUCLEOTIDE SEQUENCE [LARGE SCALE GENOMIC DNA]</scope>
    <source>
        <strain evidence="2">NML120819</strain>
    </source>
</reference>
<gene>
    <name evidence="1" type="ORF">A7P89_02385</name>
</gene>
<dbReference type="Pfam" id="PF04525">
    <property type="entry name" value="LOR"/>
    <property type="match status" value="1"/>
</dbReference>
<name>A0A1A9RU73_EIKCO</name>
<comment type="caution">
    <text evidence="1">The sequence shown here is derived from an EMBL/GenBank/DDBJ whole genome shotgun (WGS) entry which is preliminary data.</text>
</comment>
<dbReference type="EMBL" id="LXSH01000010">
    <property type="protein sequence ID" value="OAM24168.1"/>
    <property type="molecule type" value="Genomic_DNA"/>
</dbReference>
<evidence type="ECO:0000313" key="1">
    <source>
        <dbReference type="EMBL" id="OAM24168.1"/>
    </source>
</evidence>
<dbReference type="AlphaFoldDB" id="A0A1A9RU73"/>
<organism evidence="1 2">
    <name type="scientific">Eikenella corrodens</name>
    <dbReference type="NCBI Taxonomy" id="539"/>
    <lineage>
        <taxon>Bacteria</taxon>
        <taxon>Pseudomonadati</taxon>
        <taxon>Pseudomonadota</taxon>
        <taxon>Betaproteobacteria</taxon>
        <taxon>Neisseriales</taxon>
        <taxon>Neisseriaceae</taxon>
        <taxon>Eikenella</taxon>
    </lineage>
</organism>
<dbReference type="Proteomes" id="UP000078103">
    <property type="component" value="Unassembled WGS sequence"/>
</dbReference>
<proteinExistence type="predicted"/>